<dbReference type="InterPro" id="IPR018357">
    <property type="entry name" value="Hexapep_transf_CS"/>
</dbReference>
<dbReference type="PROSITE" id="PS00101">
    <property type="entry name" value="HEXAPEP_TRANSFERASES"/>
    <property type="match status" value="1"/>
</dbReference>
<organism evidence="4 5">
    <name type="scientific">Mucilaginibacter arboris</name>
    <dbReference type="NCBI Taxonomy" id="2682090"/>
    <lineage>
        <taxon>Bacteria</taxon>
        <taxon>Pseudomonadati</taxon>
        <taxon>Bacteroidota</taxon>
        <taxon>Sphingobacteriia</taxon>
        <taxon>Sphingobacteriales</taxon>
        <taxon>Sphingobacteriaceae</taxon>
        <taxon>Mucilaginibacter</taxon>
    </lineage>
</organism>
<dbReference type="Pfam" id="PF00132">
    <property type="entry name" value="Hexapep"/>
    <property type="match status" value="1"/>
</dbReference>
<dbReference type="CDD" id="cd04647">
    <property type="entry name" value="LbH_MAT_like"/>
    <property type="match status" value="1"/>
</dbReference>
<evidence type="ECO:0000313" key="5">
    <source>
        <dbReference type="Proteomes" id="UP000462014"/>
    </source>
</evidence>
<dbReference type="Pfam" id="PF14602">
    <property type="entry name" value="Hexapep_2"/>
    <property type="match status" value="1"/>
</dbReference>
<name>A0A7K1SYB0_9SPHI</name>
<sequence>MKIGRGTVVPKLSVTWPHQVEIGKNCKLEQHIYFKYDNPWLPGPSIIIGDTVFIGNGCEFNITEGITVGNDCLIASGCRFIDHDHGININKLMHSQVGTRAAITIGNDVWLGCNVVVLKGAVIGTGAVVAAGAVVTKPIPAYEIWGGVPAKKIGERNTSGFIKKTTS</sequence>
<evidence type="ECO:0000256" key="1">
    <source>
        <dbReference type="ARBA" id="ARBA00022679"/>
    </source>
</evidence>
<keyword evidence="2" id="KW-0677">Repeat</keyword>
<dbReference type="GO" id="GO:0016746">
    <property type="term" value="F:acyltransferase activity"/>
    <property type="evidence" value="ECO:0007669"/>
    <property type="project" value="UniProtKB-KW"/>
</dbReference>
<accession>A0A7K1SYB0</accession>
<reference evidence="4 5" key="1">
    <citation type="submission" date="2019-12" db="EMBL/GenBank/DDBJ databases">
        <title>Mucilaginibacter sp. HMF7410 genome sequencing and assembly.</title>
        <authorList>
            <person name="Kang H."/>
            <person name="Cha I."/>
            <person name="Kim H."/>
            <person name="Joh K."/>
        </authorList>
    </citation>
    <scope>NUCLEOTIDE SEQUENCE [LARGE SCALE GENOMIC DNA]</scope>
    <source>
        <strain evidence="4 5">HMF7410</strain>
    </source>
</reference>
<dbReference type="InterPro" id="IPR011004">
    <property type="entry name" value="Trimer_LpxA-like_sf"/>
</dbReference>
<dbReference type="Proteomes" id="UP000462014">
    <property type="component" value="Unassembled WGS sequence"/>
</dbReference>
<dbReference type="InterPro" id="IPR051159">
    <property type="entry name" value="Hexapeptide_acetyltransf"/>
</dbReference>
<keyword evidence="3 4" id="KW-0012">Acyltransferase</keyword>
<keyword evidence="5" id="KW-1185">Reference proteome</keyword>
<evidence type="ECO:0000256" key="3">
    <source>
        <dbReference type="ARBA" id="ARBA00023315"/>
    </source>
</evidence>
<gene>
    <name evidence="4" type="ORF">GO621_11910</name>
</gene>
<proteinExistence type="predicted"/>
<dbReference type="PANTHER" id="PTHR23416">
    <property type="entry name" value="SIALIC ACID SYNTHASE-RELATED"/>
    <property type="match status" value="1"/>
</dbReference>
<evidence type="ECO:0000313" key="4">
    <source>
        <dbReference type="EMBL" id="MVN22237.1"/>
    </source>
</evidence>
<keyword evidence="1 4" id="KW-0808">Transferase</keyword>
<dbReference type="SUPFAM" id="SSF51161">
    <property type="entry name" value="Trimeric LpxA-like enzymes"/>
    <property type="match status" value="1"/>
</dbReference>
<comment type="caution">
    <text evidence="4">The sequence shown here is derived from an EMBL/GenBank/DDBJ whole genome shotgun (WGS) entry which is preliminary data.</text>
</comment>
<dbReference type="EMBL" id="WPIK01000009">
    <property type="protein sequence ID" value="MVN22237.1"/>
    <property type="molecule type" value="Genomic_DNA"/>
</dbReference>
<dbReference type="InterPro" id="IPR001451">
    <property type="entry name" value="Hexapep"/>
</dbReference>
<dbReference type="PANTHER" id="PTHR23416:SF78">
    <property type="entry name" value="LIPOPOLYSACCHARIDE BIOSYNTHESIS O-ACETYL TRANSFERASE WBBJ-RELATED"/>
    <property type="match status" value="1"/>
</dbReference>
<dbReference type="AlphaFoldDB" id="A0A7K1SYB0"/>
<protein>
    <submittedName>
        <fullName evidence="4">Acyltransferase</fullName>
    </submittedName>
</protein>
<dbReference type="Gene3D" id="2.160.10.10">
    <property type="entry name" value="Hexapeptide repeat proteins"/>
    <property type="match status" value="1"/>
</dbReference>
<evidence type="ECO:0000256" key="2">
    <source>
        <dbReference type="ARBA" id="ARBA00022737"/>
    </source>
</evidence>